<dbReference type="PRINTS" id="PR00727">
    <property type="entry name" value="LEADERPTASE"/>
</dbReference>
<dbReference type="GO" id="GO:0004252">
    <property type="term" value="F:serine-type endopeptidase activity"/>
    <property type="evidence" value="ECO:0007669"/>
    <property type="project" value="InterPro"/>
</dbReference>
<dbReference type="PANTHER" id="PTHR43390:SF1">
    <property type="entry name" value="CHLOROPLAST PROCESSING PEPTIDASE"/>
    <property type="match status" value="1"/>
</dbReference>
<feature type="active site" evidence="5">
    <location>
        <position position="112"/>
    </location>
</feature>
<evidence type="ECO:0000256" key="5">
    <source>
        <dbReference type="PIRSR" id="PIRSR600223-1"/>
    </source>
</evidence>
<comment type="subcellular location">
    <subcellularLocation>
        <location evidence="1">Cell membrane</location>
        <topology evidence="1">Single-pass type II membrane protein</topology>
    </subcellularLocation>
    <subcellularLocation>
        <location evidence="6">Membrane</location>
        <topology evidence="6">Single-pass type II membrane protein</topology>
    </subcellularLocation>
</comment>
<dbReference type="GO" id="GO:0006465">
    <property type="term" value="P:signal peptide processing"/>
    <property type="evidence" value="ECO:0007669"/>
    <property type="project" value="InterPro"/>
</dbReference>
<dbReference type="EC" id="3.4.21.89" evidence="6"/>
<dbReference type="RefSeq" id="WP_160953511.1">
    <property type="nucleotide sequence ID" value="NZ_WWEQ01000035.1"/>
</dbReference>
<gene>
    <name evidence="8" type="primary">lepB</name>
    <name evidence="8" type="ORF">GSY69_08945</name>
</gene>
<dbReference type="SUPFAM" id="SSF51306">
    <property type="entry name" value="LexA/Signal peptidase"/>
    <property type="match status" value="1"/>
</dbReference>
<evidence type="ECO:0000256" key="1">
    <source>
        <dbReference type="ARBA" id="ARBA00004401"/>
    </source>
</evidence>
<evidence type="ECO:0000256" key="4">
    <source>
        <dbReference type="ARBA" id="ARBA00022801"/>
    </source>
</evidence>
<comment type="catalytic activity">
    <reaction evidence="6">
        <text>Cleavage of hydrophobic, N-terminal signal or leader sequences from secreted and periplasmic proteins.</text>
        <dbReference type="EC" id="3.4.21.89"/>
    </reaction>
</comment>
<organism evidence="8 9">
    <name type="scientific">Brevibacterium rongguiense</name>
    <dbReference type="NCBI Taxonomy" id="2695267"/>
    <lineage>
        <taxon>Bacteria</taxon>
        <taxon>Bacillati</taxon>
        <taxon>Actinomycetota</taxon>
        <taxon>Actinomycetes</taxon>
        <taxon>Micrococcales</taxon>
        <taxon>Brevibacteriaceae</taxon>
        <taxon>Brevibacterium</taxon>
    </lineage>
</organism>
<comment type="caution">
    <text evidence="8">The sequence shown here is derived from an EMBL/GenBank/DDBJ whole genome shotgun (WGS) entry which is preliminary data.</text>
</comment>
<dbReference type="Pfam" id="PF10502">
    <property type="entry name" value="Peptidase_S26"/>
    <property type="match status" value="1"/>
</dbReference>
<dbReference type="InterPro" id="IPR019756">
    <property type="entry name" value="Pept_S26A_signal_pept_1_Ser-AS"/>
</dbReference>
<dbReference type="PANTHER" id="PTHR43390">
    <property type="entry name" value="SIGNAL PEPTIDASE I"/>
    <property type="match status" value="1"/>
</dbReference>
<accession>A0A6N9H7L5</accession>
<dbReference type="EMBL" id="WWEQ01000035">
    <property type="protein sequence ID" value="MYM20087.1"/>
    <property type="molecule type" value="Genomic_DNA"/>
</dbReference>
<dbReference type="Proteomes" id="UP000469215">
    <property type="component" value="Unassembled WGS sequence"/>
</dbReference>
<dbReference type="Gene3D" id="2.10.109.10">
    <property type="entry name" value="Umud Fragment, subunit A"/>
    <property type="match status" value="1"/>
</dbReference>
<evidence type="ECO:0000256" key="2">
    <source>
        <dbReference type="ARBA" id="ARBA00009370"/>
    </source>
</evidence>
<keyword evidence="9" id="KW-1185">Reference proteome</keyword>
<dbReference type="PROSITE" id="PS00501">
    <property type="entry name" value="SPASE_I_1"/>
    <property type="match status" value="1"/>
</dbReference>
<feature type="active site" evidence="5">
    <location>
        <position position="48"/>
    </location>
</feature>
<evidence type="ECO:0000313" key="9">
    <source>
        <dbReference type="Proteomes" id="UP000469215"/>
    </source>
</evidence>
<protein>
    <recommendedName>
        <fullName evidence="6">Signal peptidase I</fullName>
        <ecNumber evidence="6">3.4.21.89</ecNumber>
    </recommendedName>
</protein>
<evidence type="ECO:0000256" key="6">
    <source>
        <dbReference type="RuleBase" id="RU362042"/>
    </source>
</evidence>
<evidence type="ECO:0000259" key="7">
    <source>
        <dbReference type="Pfam" id="PF10502"/>
    </source>
</evidence>
<dbReference type="AlphaFoldDB" id="A0A6N9H7L5"/>
<dbReference type="GO" id="GO:0009003">
    <property type="term" value="F:signal peptidase activity"/>
    <property type="evidence" value="ECO:0007669"/>
    <property type="project" value="UniProtKB-EC"/>
</dbReference>
<dbReference type="InterPro" id="IPR036286">
    <property type="entry name" value="LexA/Signal_pep-like_sf"/>
</dbReference>
<dbReference type="CDD" id="cd06530">
    <property type="entry name" value="S26_SPase_I"/>
    <property type="match status" value="1"/>
</dbReference>
<dbReference type="InterPro" id="IPR000223">
    <property type="entry name" value="Pept_S26A_signal_pept_1"/>
</dbReference>
<feature type="domain" description="Peptidase S26" evidence="7">
    <location>
        <begin position="22"/>
        <end position="198"/>
    </location>
</feature>
<keyword evidence="4 6" id="KW-0378">Hydrolase</keyword>
<dbReference type="NCBIfam" id="TIGR02227">
    <property type="entry name" value="sigpep_I_bact"/>
    <property type="match status" value="1"/>
</dbReference>
<dbReference type="InterPro" id="IPR019533">
    <property type="entry name" value="Peptidase_S26"/>
</dbReference>
<comment type="similarity">
    <text evidence="2 6">Belongs to the peptidase S26 family.</text>
</comment>
<keyword evidence="3 6" id="KW-0645">Protease</keyword>
<sequence length="216" mass="22582">MRPSARLRPGRRARRWLRAGAIVVIFAVLAAAGIRALVIQSFSIPSASMEPTLAVGSAVYAWRPDALAARIDPGDVVVFDGRGSFVDSPPPSAGQQAAAWFGLGRKDVYYVKRVIGVGGDRIACCDAQHRLTRNGAPLDEPYAAPGEPASATRFDVEVPAGRLWLMGDNRADSTDSRALLGRPGGGMIPTSRVLGTVVGHGASVGPGESVQRGGGR</sequence>
<evidence type="ECO:0000256" key="3">
    <source>
        <dbReference type="ARBA" id="ARBA00022670"/>
    </source>
</evidence>
<dbReference type="GO" id="GO:0005886">
    <property type="term" value="C:plasma membrane"/>
    <property type="evidence" value="ECO:0007669"/>
    <property type="project" value="UniProtKB-SubCell"/>
</dbReference>
<name>A0A6N9H7L5_9MICO</name>
<reference evidence="8 9" key="1">
    <citation type="submission" date="2020-01" db="EMBL/GenBank/DDBJ databases">
        <authorList>
            <person name="Deng T."/>
        </authorList>
    </citation>
    <scope>NUCLEOTIDE SEQUENCE [LARGE SCALE GENOMIC DNA]</scope>
    <source>
        <strain evidence="8 9">5221</strain>
    </source>
</reference>
<proteinExistence type="inferred from homology"/>
<evidence type="ECO:0000313" key="8">
    <source>
        <dbReference type="EMBL" id="MYM20087.1"/>
    </source>
</evidence>